<accession>A0A8D3B871</accession>
<evidence type="ECO:0000313" key="1">
    <source>
        <dbReference type="Ensembl" id="ENSSMAP00000030053.1"/>
    </source>
</evidence>
<reference evidence="1" key="2">
    <citation type="submission" date="2025-08" db="UniProtKB">
        <authorList>
            <consortium name="Ensembl"/>
        </authorList>
    </citation>
    <scope>IDENTIFICATION</scope>
</reference>
<proteinExistence type="predicted"/>
<reference evidence="1" key="1">
    <citation type="submission" date="2023-05" db="EMBL/GenBank/DDBJ databases">
        <title>High-quality long-read genome of Scophthalmus maximus.</title>
        <authorList>
            <person name="Lien S."/>
            <person name="Martinez P."/>
        </authorList>
    </citation>
    <scope>NUCLEOTIDE SEQUENCE [LARGE SCALE GENOMIC DNA]</scope>
</reference>
<dbReference type="Proteomes" id="UP000694558">
    <property type="component" value="Chromosome 14"/>
</dbReference>
<organism evidence="1 2">
    <name type="scientific">Scophthalmus maximus</name>
    <name type="common">Turbot</name>
    <name type="synonym">Psetta maxima</name>
    <dbReference type="NCBI Taxonomy" id="52904"/>
    <lineage>
        <taxon>Eukaryota</taxon>
        <taxon>Metazoa</taxon>
        <taxon>Chordata</taxon>
        <taxon>Craniata</taxon>
        <taxon>Vertebrata</taxon>
        <taxon>Euteleostomi</taxon>
        <taxon>Actinopterygii</taxon>
        <taxon>Neopterygii</taxon>
        <taxon>Teleostei</taxon>
        <taxon>Neoteleostei</taxon>
        <taxon>Acanthomorphata</taxon>
        <taxon>Carangaria</taxon>
        <taxon>Pleuronectiformes</taxon>
        <taxon>Pleuronectoidei</taxon>
        <taxon>Scophthalmidae</taxon>
        <taxon>Scophthalmus</taxon>
    </lineage>
</organism>
<name>A0A8D3B871_SCOMX</name>
<dbReference type="AlphaFoldDB" id="A0A8D3B871"/>
<sequence length="73" mass="8176">MPLSSQSSLKAFHTLTCLRFRCGSSLLYPKVVGRLTETRTMTEEEVLQIQDTQPDAISPLILEVVSKDSCNDF</sequence>
<protein>
    <submittedName>
        <fullName evidence="1">Uncharacterized protein</fullName>
    </submittedName>
</protein>
<dbReference type="Ensembl" id="ENSSMAT00000030421.2">
    <property type="protein sequence ID" value="ENSSMAP00000030053.1"/>
    <property type="gene ID" value="ENSSMAG00000018434.2"/>
</dbReference>
<evidence type="ECO:0000313" key="2">
    <source>
        <dbReference type="Proteomes" id="UP000694558"/>
    </source>
</evidence>